<dbReference type="Pfam" id="PF02114">
    <property type="entry name" value="Phosducin"/>
    <property type="match status" value="1"/>
</dbReference>
<dbReference type="Gene3D" id="3.40.30.10">
    <property type="entry name" value="Glutaredoxin"/>
    <property type="match status" value="1"/>
</dbReference>
<dbReference type="STRING" id="50990.A0A4Y7QLF0"/>
<dbReference type="GO" id="GO:0006457">
    <property type="term" value="P:protein folding"/>
    <property type="evidence" value="ECO:0007669"/>
    <property type="project" value="TreeGrafter"/>
</dbReference>
<protein>
    <submittedName>
        <fullName evidence="4">Thioredoxin-like protein</fullName>
    </submittedName>
</protein>
<gene>
    <name evidence="4" type="ORF">BD410DRAFT_762808</name>
</gene>
<feature type="domain" description="Phosducin" evidence="3">
    <location>
        <begin position="59"/>
        <end position="187"/>
    </location>
</feature>
<feature type="compositionally biased region" description="Basic and acidic residues" evidence="2">
    <location>
        <begin position="46"/>
        <end position="55"/>
    </location>
</feature>
<accession>A0A4Y7QLF0</accession>
<proteinExistence type="inferred from homology"/>
<evidence type="ECO:0000259" key="3">
    <source>
        <dbReference type="Pfam" id="PF02114"/>
    </source>
</evidence>
<organism evidence="4 5">
    <name type="scientific">Rickenella mellea</name>
    <dbReference type="NCBI Taxonomy" id="50990"/>
    <lineage>
        <taxon>Eukaryota</taxon>
        <taxon>Fungi</taxon>
        <taxon>Dikarya</taxon>
        <taxon>Basidiomycota</taxon>
        <taxon>Agaricomycotina</taxon>
        <taxon>Agaricomycetes</taxon>
        <taxon>Hymenochaetales</taxon>
        <taxon>Rickenellaceae</taxon>
        <taxon>Rickenella</taxon>
    </lineage>
</organism>
<dbReference type="SUPFAM" id="SSF52833">
    <property type="entry name" value="Thioredoxin-like"/>
    <property type="match status" value="1"/>
</dbReference>
<dbReference type="InterPro" id="IPR036249">
    <property type="entry name" value="Thioredoxin-like_sf"/>
</dbReference>
<dbReference type="EMBL" id="ML170159">
    <property type="protein sequence ID" value="TDL27659.1"/>
    <property type="molecule type" value="Genomic_DNA"/>
</dbReference>
<reference evidence="4 5" key="1">
    <citation type="submission" date="2018-06" db="EMBL/GenBank/DDBJ databases">
        <title>A transcriptomic atlas of mushroom development highlights an independent origin of complex multicellularity.</title>
        <authorList>
            <consortium name="DOE Joint Genome Institute"/>
            <person name="Krizsan K."/>
            <person name="Almasi E."/>
            <person name="Merenyi Z."/>
            <person name="Sahu N."/>
            <person name="Viragh M."/>
            <person name="Koszo T."/>
            <person name="Mondo S."/>
            <person name="Kiss B."/>
            <person name="Balint B."/>
            <person name="Kues U."/>
            <person name="Barry K."/>
            <person name="Hegedus J.C."/>
            <person name="Henrissat B."/>
            <person name="Johnson J."/>
            <person name="Lipzen A."/>
            <person name="Ohm R."/>
            <person name="Nagy I."/>
            <person name="Pangilinan J."/>
            <person name="Yan J."/>
            <person name="Xiong Y."/>
            <person name="Grigoriev I.V."/>
            <person name="Hibbett D.S."/>
            <person name="Nagy L.G."/>
        </authorList>
    </citation>
    <scope>NUCLEOTIDE SEQUENCE [LARGE SCALE GENOMIC DNA]</scope>
    <source>
        <strain evidence="4 5">SZMC22713</strain>
    </source>
</reference>
<dbReference type="AlphaFoldDB" id="A0A4Y7QLF0"/>
<dbReference type="PANTHER" id="PTHR45809:SF3">
    <property type="entry name" value="VIRAL IAP-ASSOCIATED FACTOR HOMOLOG"/>
    <property type="match status" value="1"/>
</dbReference>
<dbReference type="OrthoDB" id="45518at2759"/>
<feature type="region of interest" description="Disordered" evidence="2">
    <location>
        <begin position="216"/>
        <end position="267"/>
    </location>
</feature>
<feature type="compositionally biased region" description="Pro residues" evidence="2">
    <location>
        <begin position="23"/>
        <end position="36"/>
    </location>
</feature>
<dbReference type="GO" id="GO:0005737">
    <property type="term" value="C:cytoplasm"/>
    <property type="evidence" value="ECO:0007669"/>
    <property type="project" value="TreeGrafter"/>
</dbReference>
<sequence length="267" mass="30428">MSINPNEDTEFNDALRKHGILPPKTPPPRTPSPPASPTLNDLLDDFGPKDLHEIADDAPDDETQRLIEKIRRQRIAELRRAEQLARFGEVYPIARDDYNREVTEASKIDESGDEKMEGKGTGVVCFLYKDGHAPCTKAFDQLRILAKRYPRTKFVSIIGNKCIPDYPDRHLPTFFIYRKGEIINQYTAWGADRDRKIEELEALFILSGAIIPSDGDWKNGNRDRKNDEEHDSSDDESFKRSAANGRAPKNIRGPSRNKDDEDSDFDL</sequence>
<dbReference type="PANTHER" id="PTHR45809">
    <property type="entry name" value="VIRAL IAP-ASSOCIATED FACTOR HOMOLOG"/>
    <property type="match status" value="1"/>
</dbReference>
<evidence type="ECO:0000256" key="1">
    <source>
        <dbReference type="ARBA" id="ARBA00009686"/>
    </source>
</evidence>
<feature type="region of interest" description="Disordered" evidence="2">
    <location>
        <begin position="1"/>
        <end position="60"/>
    </location>
</feature>
<dbReference type="Proteomes" id="UP000294933">
    <property type="component" value="Unassembled WGS sequence"/>
</dbReference>
<comment type="similarity">
    <text evidence="1">Belongs to the phosducin family.</text>
</comment>
<name>A0A4Y7QLF0_9AGAM</name>
<feature type="compositionally biased region" description="Basic and acidic residues" evidence="2">
    <location>
        <begin position="216"/>
        <end position="228"/>
    </location>
</feature>
<evidence type="ECO:0000313" key="4">
    <source>
        <dbReference type="EMBL" id="TDL27659.1"/>
    </source>
</evidence>
<dbReference type="InterPro" id="IPR051498">
    <property type="entry name" value="Phosducin-like_chap/apop_reg"/>
</dbReference>
<evidence type="ECO:0000313" key="5">
    <source>
        <dbReference type="Proteomes" id="UP000294933"/>
    </source>
</evidence>
<dbReference type="InterPro" id="IPR024253">
    <property type="entry name" value="Phosducin_thioredoxin-like_dom"/>
</dbReference>
<keyword evidence="5" id="KW-1185">Reference proteome</keyword>
<evidence type="ECO:0000256" key="2">
    <source>
        <dbReference type="SAM" id="MobiDB-lite"/>
    </source>
</evidence>
<dbReference type="VEuPathDB" id="FungiDB:BD410DRAFT_762808"/>